<dbReference type="AlphaFoldDB" id="A0A1H9EZ96"/>
<dbReference type="RefSeq" id="WP_092672727.1">
    <property type="nucleotide sequence ID" value="NZ_FOGC01000002.1"/>
</dbReference>
<dbReference type="OrthoDB" id="330810at2"/>
<reference evidence="2" key="1">
    <citation type="submission" date="2016-10" db="EMBL/GenBank/DDBJ databases">
        <authorList>
            <person name="Varghese N."/>
            <person name="Submissions S."/>
        </authorList>
    </citation>
    <scope>NUCLEOTIDE SEQUENCE [LARGE SCALE GENOMIC DNA]</scope>
    <source>
        <strain evidence="2">8N4</strain>
    </source>
</reference>
<sequence length="117" mass="13539">MDWEVETRELFDDWLFTQEESVQVEFVAALTIVEKFGPQLSRPYADTINGSKHANMKELIVQINGHPFRAFYAFDPTRRAIVCCAGDKKGKDEKKFYKKMIKTADSEFDDHLASLED</sequence>
<accession>A0A1H9EZ96</accession>
<dbReference type="EMBL" id="FOGC01000002">
    <property type="protein sequence ID" value="SEQ30318.1"/>
    <property type="molecule type" value="Genomic_DNA"/>
</dbReference>
<evidence type="ECO:0000313" key="1">
    <source>
        <dbReference type="EMBL" id="SEQ30318.1"/>
    </source>
</evidence>
<name>A0A1H9EZ96_9GAMM</name>
<dbReference type="Pfam" id="PF05973">
    <property type="entry name" value="Gp49"/>
    <property type="match status" value="1"/>
</dbReference>
<protein>
    <recommendedName>
        <fullName evidence="3">Type II toxin-antitoxin system RelE/ParE family toxin</fullName>
    </recommendedName>
</protein>
<evidence type="ECO:0008006" key="3">
    <source>
        <dbReference type="Google" id="ProtNLM"/>
    </source>
</evidence>
<dbReference type="InterPro" id="IPR009241">
    <property type="entry name" value="HigB-like"/>
</dbReference>
<evidence type="ECO:0000313" key="2">
    <source>
        <dbReference type="Proteomes" id="UP000242515"/>
    </source>
</evidence>
<keyword evidence="2" id="KW-1185">Reference proteome</keyword>
<dbReference type="Proteomes" id="UP000242515">
    <property type="component" value="Unassembled WGS sequence"/>
</dbReference>
<gene>
    <name evidence="1" type="ORF">SAMN05216522_10293</name>
</gene>
<proteinExistence type="predicted"/>
<organism evidence="1 2">
    <name type="scientific">Rosenbergiella nectarea</name>
    <dbReference type="NCBI Taxonomy" id="988801"/>
    <lineage>
        <taxon>Bacteria</taxon>
        <taxon>Pseudomonadati</taxon>
        <taxon>Pseudomonadota</taxon>
        <taxon>Gammaproteobacteria</taxon>
        <taxon>Enterobacterales</taxon>
        <taxon>Erwiniaceae</taxon>
        <taxon>Rosenbergiella</taxon>
    </lineage>
</organism>